<reference evidence="2" key="1">
    <citation type="journal article" date="2020" name="bioRxiv">
        <title>Chromosome-level reference genome of the European wasp spider Argiope bruennichi: a resource for studies on range expansion and evolutionary adaptation.</title>
        <authorList>
            <person name="Sheffer M.M."/>
            <person name="Hoppe A."/>
            <person name="Krehenwinkel H."/>
            <person name="Uhl G."/>
            <person name="Kuss A.W."/>
            <person name="Jensen L."/>
            <person name="Jensen C."/>
            <person name="Gillespie R.G."/>
            <person name="Hoff K.J."/>
            <person name="Prost S."/>
        </authorList>
    </citation>
    <scope>NUCLEOTIDE SEQUENCE</scope>
</reference>
<organism evidence="2 3">
    <name type="scientific">Argiope bruennichi</name>
    <name type="common">Wasp spider</name>
    <name type="synonym">Aranea bruennichi</name>
    <dbReference type="NCBI Taxonomy" id="94029"/>
    <lineage>
        <taxon>Eukaryota</taxon>
        <taxon>Metazoa</taxon>
        <taxon>Ecdysozoa</taxon>
        <taxon>Arthropoda</taxon>
        <taxon>Chelicerata</taxon>
        <taxon>Arachnida</taxon>
        <taxon>Araneae</taxon>
        <taxon>Araneomorphae</taxon>
        <taxon>Entelegynae</taxon>
        <taxon>Araneoidea</taxon>
        <taxon>Araneidae</taxon>
        <taxon>Argiope</taxon>
    </lineage>
</organism>
<dbReference type="AlphaFoldDB" id="A0A8T0FGM2"/>
<dbReference type="Proteomes" id="UP000807504">
    <property type="component" value="Unassembled WGS sequence"/>
</dbReference>
<feature type="compositionally biased region" description="Basic and acidic residues" evidence="1">
    <location>
        <begin position="28"/>
        <end position="46"/>
    </location>
</feature>
<accession>A0A8T0FGM2</accession>
<keyword evidence="3" id="KW-1185">Reference proteome</keyword>
<evidence type="ECO:0000313" key="3">
    <source>
        <dbReference type="Proteomes" id="UP000807504"/>
    </source>
</evidence>
<evidence type="ECO:0000313" key="2">
    <source>
        <dbReference type="EMBL" id="KAF8789542.1"/>
    </source>
</evidence>
<reference evidence="2" key="2">
    <citation type="submission" date="2020-06" db="EMBL/GenBank/DDBJ databases">
        <authorList>
            <person name="Sheffer M."/>
        </authorList>
    </citation>
    <scope>NUCLEOTIDE SEQUENCE</scope>
</reference>
<name>A0A8T0FGM2_ARGBR</name>
<dbReference type="EMBL" id="JABXBU010000012">
    <property type="protein sequence ID" value="KAF8789542.1"/>
    <property type="molecule type" value="Genomic_DNA"/>
</dbReference>
<gene>
    <name evidence="2" type="ORF">HNY73_007473</name>
</gene>
<evidence type="ECO:0000256" key="1">
    <source>
        <dbReference type="SAM" id="MobiDB-lite"/>
    </source>
</evidence>
<protein>
    <submittedName>
        <fullName evidence="2">Uncharacterized protein</fullName>
    </submittedName>
</protein>
<proteinExistence type="predicted"/>
<comment type="caution">
    <text evidence="2">The sequence shown here is derived from an EMBL/GenBank/DDBJ whole genome shotgun (WGS) entry which is preliminary data.</text>
</comment>
<sequence length="313" mass="36595">MVFSSRSVRSFSRFMYEQEMNRHQKNIEEELKDSDREDIFSDHQSESEECDSPEEVCDQTSFFIGKDKATKWQKEPFRVQKRIASQNIIKLLPDNTQFSKNVTSPIGSWSLLIFDDSIIEIVLKCTNIYMEKISGNFKRQRDTKPFEKEKKKVSVPFRTVVYSWTAQILSSECPMGDRWHRIGHFSYVALSDHHRAQATSRMKRRKARRNVSVSNHRPVLDETLLVTAQVINKIYCLLILSLTKRGPQNQLDDVIEMDCSTRCLDVARSFDLRGDEFELFTYLPSSKKRFDGLSAFKIQNFSLICTTLWDTPE</sequence>
<feature type="region of interest" description="Disordered" evidence="1">
    <location>
        <begin position="28"/>
        <end position="51"/>
    </location>
</feature>